<feature type="compositionally biased region" description="Basic and acidic residues" evidence="1">
    <location>
        <begin position="113"/>
        <end position="123"/>
    </location>
</feature>
<proteinExistence type="predicted"/>
<organism evidence="3 4">
    <name type="scientific">Streptomyces monashensis</name>
    <dbReference type="NCBI Taxonomy" id="1678012"/>
    <lineage>
        <taxon>Bacteria</taxon>
        <taxon>Bacillati</taxon>
        <taxon>Actinomycetota</taxon>
        <taxon>Actinomycetes</taxon>
        <taxon>Kitasatosporales</taxon>
        <taxon>Streptomycetaceae</taxon>
        <taxon>Streptomyces</taxon>
    </lineage>
</organism>
<dbReference type="OrthoDB" id="4241902at2"/>
<protein>
    <recommendedName>
        <fullName evidence="5">Intersectin-EH binding protein Ibp1</fullName>
    </recommendedName>
</protein>
<dbReference type="Proteomes" id="UP000179642">
    <property type="component" value="Unassembled WGS sequence"/>
</dbReference>
<feature type="chain" id="PRO_5010284177" description="Intersectin-EH binding protein Ibp1" evidence="2">
    <location>
        <begin position="28"/>
        <end position="123"/>
    </location>
</feature>
<feature type="signal peptide" evidence="2">
    <location>
        <begin position="1"/>
        <end position="27"/>
    </location>
</feature>
<name>A0A1S2PQ30_9ACTN</name>
<dbReference type="EMBL" id="MLYO01000063">
    <property type="protein sequence ID" value="OIJ95843.1"/>
    <property type="molecule type" value="Genomic_DNA"/>
</dbReference>
<gene>
    <name evidence="3" type="ORF">BIV23_33565</name>
</gene>
<keyword evidence="4" id="KW-1185">Reference proteome</keyword>
<accession>A0A1S2PQ30</accession>
<sequence>MFSRKKIAAVSGLVGGIAVSCVGLAQAHTAGGPGGCSNDLLGNLTCTQRIQGEVPEGETPPHQETCKPVQPVTVPGFLGTGIERLGPEVTCSPQTVGVPANAPRTVGVPAGADGRRMPLDMPR</sequence>
<feature type="region of interest" description="Disordered" evidence="1">
    <location>
        <begin position="93"/>
        <end position="123"/>
    </location>
</feature>
<evidence type="ECO:0000256" key="1">
    <source>
        <dbReference type="SAM" id="MobiDB-lite"/>
    </source>
</evidence>
<evidence type="ECO:0008006" key="5">
    <source>
        <dbReference type="Google" id="ProtNLM"/>
    </source>
</evidence>
<reference evidence="3 4" key="1">
    <citation type="submission" date="2016-10" db="EMBL/GenBank/DDBJ databases">
        <title>Genome sequence of Streptomyces sp. MUSC 1.</title>
        <authorList>
            <person name="Lee L.-H."/>
            <person name="Ser H.-L."/>
            <person name="Law J.W.-F."/>
        </authorList>
    </citation>
    <scope>NUCLEOTIDE SEQUENCE [LARGE SCALE GENOMIC DNA]</scope>
    <source>
        <strain evidence="3 4">MUSC 1</strain>
    </source>
</reference>
<comment type="caution">
    <text evidence="3">The sequence shown here is derived from an EMBL/GenBank/DDBJ whole genome shotgun (WGS) entry which is preliminary data.</text>
</comment>
<evidence type="ECO:0000313" key="3">
    <source>
        <dbReference type="EMBL" id="OIJ95843.1"/>
    </source>
</evidence>
<keyword evidence="2" id="KW-0732">Signal</keyword>
<dbReference type="AlphaFoldDB" id="A0A1S2PQ30"/>
<evidence type="ECO:0000256" key="2">
    <source>
        <dbReference type="SAM" id="SignalP"/>
    </source>
</evidence>
<dbReference type="RefSeq" id="WP_071384763.1">
    <property type="nucleotide sequence ID" value="NZ_MLYO01000063.1"/>
</dbReference>
<dbReference type="PROSITE" id="PS51257">
    <property type="entry name" value="PROKAR_LIPOPROTEIN"/>
    <property type="match status" value="1"/>
</dbReference>
<evidence type="ECO:0000313" key="4">
    <source>
        <dbReference type="Proteomes" id="UP000179642"/>
    </source>
</evidence>